<evidence type="ECO:0000256" key="1">
    <source>
        <dbReference type="SAM" id="MobiDB-lite"/>
    </source>
</evidence>
<evidence type="ECO:0000313" key="3">
    <source>
        <dbReference type="Proteomes" id="UP000257109"/>
    </source>
</evidence>
<keyword evidence="3" id="KW-1185">Reference proteome</keyword>
<feature type="region of interest" description="Disordered" evidence="1">
    <location>
        <begin position="29"/>
        <end position="68"/>
    </location>
</feature>
<evidence type="ECO:0000313" key="2">
    <source>
        <dbReference type="EMBL" id="RDX69140.1"/>
    </source>
</evidence>
<gene>
    <name evidence="2" type="ORF">CR513_51784</name>
</gene>
<protein>
    <submittedName>
        <fullName evidence="2">Uncharacterized protein</fullName>
    </submittedName>
</protein>
<comment type="caution">
    <text evidence="2">The sequence shown here is derived from an EMBL/GenBank/DDBJ whole genome shotgun (WGS) entry which is preliminary data.</text>
</comment>
<feature type="non-terminal residue" evidence="2">
    <location>
        <position position="1"/>
    </location>
</feature>
<sequence>MHHSQDKALLINERNIEWKREVGSSQSLANQGGNYWYPTQSYEGSRTNNEKKEYKPRKFQKGQEHRKNMNEYHKSRRKRLFFHCDQKFGVGHEFEEVFTSQGGLPPNRKRNHAITFPAIKKTRIEKLVANMLKAGMIRPSISPTQALLF</sequence>
<accession>A0A371ESV5</accession>
<organism evidence="2 3">
    <name type="scientific">Mucuna pruriens</name>
    <name type="common">Velvet bean</name>
    <name type="synonym">Dolichos pruriens</name>
    <dbReference type="NCBI Taxonomy" id="157652"/>
    <lineage>
        <taxon>Eukaryota</taxon>
        <taxon>Viridiplantae</taxon>
        <taxon>Streptophyta</taxon>
        <taxon>Embryophyta</taxon>
        <taxon>Tracheophyta</taxon>
        <taxon>Spermatophyta</taxon>
        <taxon>Magnoliopsida</taxon>
        <taxon>eudicotyledons</taxon>
        <taxon>Gunneridae</taxon>
        <taxon>Pentapetalae</taxon>
        <taxon>rosids</taxon>
        <taxon>fabids</taxon>
        <taxon>Fabales</taxon>
        <taxon>Fabaceae</taxon>
        <taxon>Papilionoideae</taxon>
        <taxon>50 kb inversion clade</taxon>
        <taxon>NPAAA clade</taxon>
        <taxon>indigoferoid/millettioid clade</taxon>
        <taxon>Phaseoleae</taxon>
        <taxon>Mucuna</taxon>
    </lineage>
</organism>
<dbReference type="EMBL" id="QJKJ01012243">
    <property type="protein sequence ID" value="RDX69140.1"/>
    <property type="molecule type" value="Genomic_DNA"/>
</dbReference>
<proteinExistence type="predicted"/>
<feature type="compositionally biased region" description="Polar residues" evidence="1">
    <location>
        <begin position="29"/>
        <end position="47"/>
    </location>
</feature>
<dbReference type="AlphaFoldDB" id="A0A371ESV5"/>
<reference evidence="2" key="1">
    <citation type="submission" date="2018-05" db="EMBL/GenBank/DDBJ databases">
        <title>Draft genome of Mucuna pruriens seed.</title>
        <authorList>
            <person name="Nnadi N.E."/>
            <person name="Vos R."/>
            <person name="Hasami M.H."/>
            <person name="Devisetty U.K."/>
            <person name="Aguiy J.C."/>
        </authorList>
    </citation>
    <scope>NUCLEOTIDE SEQUENCE [LARGE SCALE GENOMIC DNA]</scope>
    <source>
        <strain evidence="2">JCA_2017</strain>
    </source>
</reference>
<name>A0A371ESV5_MUCPR</name>
<dbReference type="Proteomes" id="UP000257109">
    <property type="component" value="Unassembled WGS sequence"/>
</dbReference>